<dbReference type="EMBL" id="JACSQR010000018">
    <property type="protein sequence ID" value="MBD7947902.1"/>
    <property type="molecule type" value="Genomic_DNA"/>
</dbReference>
<proteinExistence type="predicted"/>
<protein>
    <recommendedName>
        <fullName evidence="3">EF-hand domain-containing protein</fullName>
    </recommendedName>
</protein>
<keyword evidence="2" id="KW-1185">Reference proteome</keyword>
<evidence type="ECO:0000313" key="2">
    <source>
        <dbReference type="Proteomes" id="UP000606724"/>
    </source>
</evidence>
<name>A0ABR8RK68_9GAMM</name>
<dbReference type="GeneID" id="84653082"/>
<dbReference type="Proteomes" id="UP000606724">
    <property type="component" value="Unassembled WGS sequence"/>
</dbReference>
<gene>
    <name evidence="1" type="ORF">H9653_07710</name>
</gene>
<reference evidence="1 2" key="1">
    <citation type="submission" date="2020-08" db="EMBL/GenBank/DDBJ databases">
        <title>A Genomic Blueprint of the Chicken Gut Microbiome.</title>
        <authorList>
            <person name="Gilroy R."/>
            <person name="Ravi A."/>
            <person name="Getino M."/>
            <person name="Pursley I."/>
            <person name="Horton D.L."/>
            <person name="Alikhan N.-F."/>
            <person name="Baker D."/>
            <person name="Gharbi K."/>
            <person name="Hall N."/>
            <person name="Watson M."/>
            <person name="Adriaenssens E.M."/>
            <person name="Foster-Nyarko E."/>
            <person name="Jarju S."/>
            <person name="Secka A."/>
            <person name="Antonio M."/>
            <person name="Oren A."/>
            <person name="Chaudhuri R."/>
            <person name="La Ragione R.M."/>
            <person name="Hildebrand F."/>
            <person name="Pallen M.J."/>
        </authorList>
    </citation>
    <scope>NUCLEOTIDE SEQUENCE [LARGE SCALE GENOMIC DNA]</scope>
    <source>
        <strain evidence="1 2">Sa4CVA2</strain>
    </source>
</reference>
<organism evidence="1 2">
    <name type="scientific">Psychrobacter communis</name>
    <dbReference type="NCBI Taxonomy" id="2762238"/>
    <lineage>
        <taxon>Bacteria</taxon>
        <taxon>Pseudomonadati</taxon>
        <taxon>Pseudomonadota</taxon>
        <taxon>Gammaproteobacteria</taxon>
        <taxon>Moraxellales</taxon>
        <taxon>Moraxellaceae</taxon>
        <taxon>Psychrobacter</taxon>
    </lineage>
</organism>
<evidence type="ECO:0008006" key="3">
    <source>
        <dbReference type="Google" id="ProtNLM"/>
    </source>
</evidence>
<accession>A0ABR8RK68</accession>
<dbReference type="RefSeq" id="WP_191691660.1">
    <property type="nucleotide sequence ID" value="NZ_JACSQR010000018.1"/>
</dbReference>
<dbReference type="PROSITE" id="PS51257">
    <property type="entry name" value="PROKAR_LIPOPROTEIN"/>
    <property type="match status" value="1"/>
</dbReference>
<comment type="caution">
    <text evidence="1">The sequence shown here is derived from an EMBL/GenBank/DDBJ whole genome shotgun (WGS) entry which is preliminary data.</text>
</comment>
<sequence>MKSFKLALLAITTSLLLQGCNDDSDSYQPPSQPPDIKSEMTGLWTSNDTESDLLALAFFEDGSYIHVEVENKPEPLLRQAFTIQSGNVANDGMEWGKYTIDNKTGALKVNQIFDDNGENGLSENLTQYISVSEGILTIQIDENNNGVIDSNESFSFSKAKNDGYLGIWRGEETEDELESVAFFEDGTYIQLKVDAEKSLDNPENGMEWGNYTVDANTDRLETSQIFDDNGISGFSEPLTRYLKASSGELTLDVDENQNGVIDENESFDFSKNRPIVMPTSKKLIGLWENKDTSNDLLALAFFDDGTYVHMEVDERPPFDNPNNEKSGMEWGRFTLNDKTGELKVNQIFDNNGDTGLSDILIRYARISGDTLTLEVDENRNGAIDNDESFKFEKAKSEKIVGLWRNKDTNNELLALAFFDDGTYVHMEVDNAPPFDNMDKEISGMEWGNYTINGITGALTVNQILDNNGSTGLSDALSRYVRVNDKRLTLEVDENKNGIIDDDEFFHFQRQ</sequence>
<evidence type="ECO:0000313" key="1">
    <source>
        <dbReference type="EMBL" id="MBD7947902.1"/>
    </source>
</evidence>